<comment type="caution">
    <text evidence="2">The sequence shown here is derived from an EMBL/GenBank/DDBJ whole genome shotgun (WGS) entry which is preliminary data.</text>
</comment>
<evidence type="ECO:0000313" key="2">
    <source>
        <dbReference type="EMBL" id="EYC27724.1"/>
    </source>
</evidence>
<dbReference type="EMBL" id="JARK01001344">
    <property type="protein sequence ID" value="EYC27724.1"/>
    <property type="molecule type" value="Genomic_DNA"/>
</dbReference>
<dbReference type="AlphaFoldDB" id="A0A016VJD8"/>
<keyword evidence="3" id="KW-1185">Reference proteome</keyword>
<feature type="region of interest" description="Disordered" evidence="1">
    <location>
        <begin position="1"/>
        <end position="25"/>
    </location>
</feature>
<dbReference type="Proteomes" id="UP000024635">
    <property type="component" value="Unassembled WGS sequence"/>
</dbReference>
<organism evidence="2 3">
    <name type="scientific">Ancylostoma ceylanicum</name>
    <dbReference type="NCBI Taxonomy" id="53326"/>
    <lineage>
        <taxon>Eukaryota</taxon>
        <taxon>Metazoa</taxon>
        <taxon>Ecdysozoa</taxon>
        <taxon>Nematoda</taxon>
        <taxon>Chromadorea</taxon>
        <taxon>Rhabditida</taxon>
        <taxon>Rhabditina</taxon>
        <taxon>Rhabditomorpha</taxon>
        <taxon>Strongyloidea</taxon>
        <taxon>Ancylostomatidae</taxon>
        <taxon>Ancylostomatinae</taxon>
        <taxon>Ancylostoma</taxon>
    </lineage>
</organism>
<gene>
    <name evidence="2" type="primary">Acey_s0008.g15</name>
    <name evidence="2" type="ORF">Y032_0008g15</name>
</gene>
<sequence>MPLYDDDDSPPHGKGTFSPPRGKDNIQKSLMYVYPKWRTRLSEHNESLSFGVGFVLKEAATKTTAEITADALQLKFLHFCFVS</sequence>
<proteinExistence type="predicted"/>
<reference evidence="3" key="1">
    <citation type="journal article" date="2015" name="Nat. Genet.">
        <title>The genome and transcriptome of the zoonotic hookworm Ancylostoma ceylanicum identify infection-specific gene families.</title>
        <authorList>
            <person name="Schwarz E.M."/>
            <person name="Hu Y."/>
            <person name="Antoshechkin I."/>
            <person name="Miller M.M."/>
            <person name="Sternberg P.W."/>
            <person name="Aroian R.V."/>
        </authorList>
    </citation>
    <scope>NUCLEOTIDE SEQUENCE</scope>
    <source>
        <strain evidence="3">HY135</strain>
    </source>
</reference>
<name>A0A016VJD8_9BILA</name>
<accession>A0A016VJD8</accession>
<evidence type="ECO:0000256" key="1">
    <source>
        <dbReference type="SAM" id="MobiDB-lite"/>
    </source>
</evidence>
<evidence type="ECO:0000313" key="3">
    <source>
        <dbReference type="Proteomes" id="UP000024635"/>
    </source>
</evidence>
<protein>
    <submittedName>
        <fullName evidence="2">Uncharacterized protein</fullName>
    </submittedName>
</protein>